<keyword evidence="7 10" id="KW-0675">Receptor</keyword>
<feature type="transmembrane region" description="Helical" evidence="10">
    <location>
        <begin position="164"/>
        <end position="184"/>
    </location>
</feature>
<feature type="transmembrane region" description="Helical" evidence="10">
    <location>
        <begin position="122"/>
        <end position="143"/>
    </location>
</feature>
<feature type="transmembrane region" description="Helical" evidence="10">
    <location>
        <begin position="84"/>
        <end position="110"/>
    </location>
</feature>
<keyword evidence="13" id="KW-1185">Reference proteome</keyword>
<dbReference type="SMART" id="SM01381">
    <property type="entry name" value="7TM_GPCR_Srsx"/>
    <property type="match status" value="1"/>
</dbReference>
<evidence type="ECO:0000256" key="10">
    <source>
        <dbReference type="RuleBase" id="RU046427"/>
    </source>
</evidence>
<dbReference type="GO" id="GO:0005886">
    <property type="term" value="C:plasma membrane"/>
    <property type="evidence" value="ECO:0007669"/>
    <property type="project" value="UniProtKB-SubCell"/>
</dbReference>
<dbReference type="PROSITE" id="PS00237">
    <property type="entry name" value="G_PROTEIN_RECEP_F1_1"/>
    <property type="match status" value="1"/>
</dbReference>
<dbReference type="Gene3D" id="1.20.1070.10">
    <property type="entry name" value="Rhodopsin 7-helix transmembrane proteins"/>
    <property type="match status" value="1"/>
</dbReference>
<dbReference type="SUPFAM" id="SSF81321">
    <property type="entry name" value="Family A G protein-coupled receptor-like"/>
    <property type="match status" value="1"/>
</dbReference>
<dbReference type="InterPro" id="IPR017452">
    <property type="entry name" value="GPCR_Rhodpsn_7TM"/>
</dbReference>
<evidence type="ECO:0000256" key="2">
    <source>
        <dbReference type="ARBA" id="ARBA00022475"/>
    </source>
</evidence>
<name>A0A9P0DCE9_9CUCU</name>
<dbReference type="GO" id="GO:0042277">
    <property type="term" value="F:peptide binding"/>
    <property type="evidence" value="ECO:0007669"/>
    <property type="project" value="TreeGrafter"/>
</dbReference>
<proteinExistence type="inferred from homology"/>
<evidence type="ECO:0000256" key="9">
    <source>
        <dbReference type="ARBA" id="ARBA00023224"/>
    </source>
</evidence>
<keyword evidence="3 10" id="KW-0812">Transmembrane</keyword>
<feature type="transmembrane region" description="Helical" evidence="10">
    <location>
        <begin position="273"/>
        <end position="295"/>
    </location>
</feature>
<accession>A0A9P0DCE9</accession>
<dbReference type="GO" id="GO:0032870">
    <property type="term" value="P:cellular response to hormone stimulus"/>
    <property type="evidence" value="ECO:0007669"/>
    <property type="project" value="TreeGrafter"/>
</dbReference>
<gene>
    <name evidence="12" type="ORF">CEUTPL_LOCUS989</name>
</gene>
<evidence type="ECO:0000256" key="1">
    <source>
        <dbReference type="ARBA" id="ARBA00004651"/>
    </source>
</evidence>
<evidence type="ECO:0000256" key="8">
    <source>
        <dbReference type="ARBA" id="ARBA00023180"/>
    </source>
</evidence>
<dbReference type="Proteomes" id="UP001152799">
    <property type="component" value="Chromosome 1"/>
</dbReference>
<comment type="similarity">
    <text evidence="10">Belongs to the G-protein coupled receptor 1 family. Vasopressin/oxytocin receptor subfamily.</text>
</comment>
<dbReference type="PROSITE" id="PS50262">
    <property type="entry name" value="G_PROTEIN_RECEP_F1_2"/>
    <property type="match status" value="1"/>
</dbReference>
<dbReference type="InterPro" id="IPR001817">
    <property type="entry name" value="Vasoprsn_rcpt"/>
</dbReference>
<dbReference type="PANTHER" id="PTHR24241">
    <property type="entry name" value="NEUROPEPTIDE RECEPTOR-RELATED G-PROTEIN COUPLED RECEPTOR"/>
    <property type="match status" value="1"/>
</dbReference>
<organism evidence="12 13">
    <name type="scientific">Ceutorhynchus assimilis</name>
    <name type="common">cabbage seed weevil</name>
    <dbReference type="NCBI Taxonomy" id="467358"/>
    <lineage>
        <taxon>Eukaryota</taxon>
        <taxon>Metazoa</taxon>
        <taxon>Ecdysozoa</taxon>
        <taxon>Arthropoda</taxon>
        <taxon>Hexapoda</taxon>
        <taxon>Insecta</taxon>
        <taxon>Pterygota</taxon>
        <taxon>Neoptera</taxon>
        <taxon>Endopterygota</taxon>
        <taxon>Coleoptera</taxon>
        <taxon>Polyphaga</taxon>
        <taxon>Cucujiformia</taxon>
        <taxon>Curculionidae</taxon>
        <taxon>Ceutorhynchinae</taxon>
        <taxon>Ceutorhynchus</taxon>
    </lineage>
</organism>
<feature type="domain" description="G-protein coupled receptors family 1 profile" evidence="11">
    <location>
        <begin position="63"/>
        <end position="326"/>
    </location>
</feature>
<dbReference type="PRINTS" id="PR00896">
    <property type="entry name" value="VASOPRESSINR"/>
</dbReference>
<comment type="subcellular location">
    <subcellularLocation>
        <location evidence="1 10">Cell membrane</location>
        <topology evidence="1 10">Multi-pass membrane protein</topology>
    </subcellularLocation>
</comment>
<dbReference type="InterPro" id="IPR000276">
    <property type="entry name" value="GPCR_Rhodpsn"/>
</dbReference>
<reference evidence="12" key="1">
    <citation type="submission" date="2022-01" db="EMBL/GenBank/DDBJ databases">
        <authorList>
            <person name="King R."/>
        </authorList>
    </citation>
    <scope>NUCLEOTIDE SEQUENCE</scope>
</reference>
<dbReference type="PANTHER" id="PTHR24241:SF59">
    <property type="entry name" value="ADIPOKINETIC HORMONE RECEPTOR, ISOFORM C"/>
    <property type="match status" value="1"/>
</dbReference>
<evidence type="ECO:0000259" key="11">
    <source>
        <dbReference type="PROSITE" id="PS50262"/>
    </source>
</evidence>
<dbReference type="GO" id="GO:0097003">
    <property type="term" value="F:adipokinetic hormone receptor activity"/>
    <property type="evidence" value="ECO:0007669"/>
    <property type="project" value="TreeGrafter"/>
</dbReference>
<evidence type="ECO:0000313" key="13">
    <source>
        <dbReference type="Proteomes" id="UP001152799"/>
    </source>
</evidence>
<keyword evidence="2" id="KW-1003">Cell membrane</keyword>
<dbReference type="AlphaFoldDB" id="A0A9P0DCE9"/>
<evidence type="ECO:0000313" key="12">
    <source>
        <dbReference type="EMBL" id="CAH1121891.1"/>
    </source>
</evidence>
<evidence type="ECO:0000256" key="6">
    <source>
        <dbReference type="ARBA" id="ARBA00023136"/>
    </source>
</evidence>
<dbReference type="CDD" id="cd15382">
    <property type="entry name" value="7tmA_AKHR"/>
    <property type="match status" value="1"/>
</dbReference>
<dbReference type="EMBL" id="OU892277">
    <property type="protein sequence ID" value="CAH1121891.1"/>
    <property type="molecule type" value="Genomic_DNA"/>
</dbReference>
<protein>
    <recommendedName>
        <fullName evidence="11">G-protein coupled receptors family 1 profile domain-containing protein</fullName>
    </recommendedName>
</protein>
<evidence type="ECO:0000256" key="5">
    <source>
        <dbReference type="ARBA" id="ARBA00023040"/>
    </source>
</evidence>
<keyword evidence="4 10" id="KW-1133">Transmembrane helix</keyword>
<evidence type="ECO:0000256" key="4">
    <source>
        <dbReference type="ARBA" id="ARBA00022989"/>
    </source>
</evidence>
<evidence type="ECO:0000256" key="7">
    <source>
        <dbReference type="ARBA" id="ARBA00023170"/>
    </source>
</evidence>
<dbReference type="Pfam" id="PF00001">
    <property type="entry name" value="7tm_1"/>
    <property type="match status" value="1"/>
</dbReference>
<dbReference type="OrthoDB" id="6435638at2759"/>
<feature type="transmembrane region" description="Helical" evidence="10">
    <location>
        <begin position="307"/>
        <end position="329"/>
    </location>
</feature>
<sequence length="378" mass="43802">MKELKDSPDTVETVQDHRNLLDWSETTNTTDLEHHLPINMQFNDGHRLSITVYSVLMVFSAIANITVLVLLIKRRRQQPSRINTMLMHLAIADLLVTFLMMPLEIAWAFTVQWLAGDVMCRIMSFFRIFGLYLSSFILCCISIDRYYAVLKPLHFVNLDRREKFMIISAWVGAVICSTPQTYLFHVENHPNITWYVQCVTYHSFPTYVHELAYSVSGMVMMYAFPLTVIIFSYSSILLEIFRRTRNPGCADSVTRSSLAFLGKAKIRTLKMTIIIVFVFFVCWTPYHVMCVWYWYDRDSALHVDQRIQKGLFLFACTNSCANPVVYGIFNIRARRKTAKVRPRLNSNHINIPRASCIPPPITAETRLSPLEISLRSLE</sequence>
<keyword evidence="6 10" id="KW-0472">Membrane</keyword>
<feature type="transmembrane region" description="Helical" evidence="10">
    <location>
        <begin position="50"/>
        <end position="72"/>
    </location>
</feature>
<dbReference type="PRINTS" id="PR00237">
    <property type="entry name" value="GPCRRHODOPSN"/>
</dbReference>
<feature type="transmembrane region" description="Helical" evidence="10">
    <location>
        <begin position="211"/>
        <end position="233"/>
    </location>
</feature>
<dbReference type="GO" id="GO:0005000">
    <property type="term" value="F:vasopressin receptor activity"/>
    <property type="evidence" value="ECO:0007669"/>
    <property type="project" value="InterPro"/>
</dbReference>
<keyword evidence="8 10" id="KW-0325">Glycoprotein</keyword>
<evidence type="ECO:0000256" key="3">
    <source>
        <dbReference type="ARBA" id="ARBA00022692"/>
    </source>
</evidence>
<keyword evidence="5 10" id="KW-0297">G-protein coupled receptor</keyword>
<keyword evidence="9 10" id="KW-0807">Transducer</keyword>